<keyword evidence="6" id="KW-1185">Reference proteome</keyword>
<dbReference type="FunFam" id="3.40.50.720:FF:000084">
    <property type="entry name" value="Short-chain dehydrogenase reductase"/>
    <property type="match status" value="1"/>
</dbReference>
<keyword evidence="3" id="KW-0560">Oxidoreductase</keyword>
<dbReference type="PRINTS" id="PR00080">
    <property type="entry name" value="SDRFAMILY"/>
</dbReference>
<dbReference type="PROSITE" id="PS00061">
    <property type="entry name" value="ADH_SHORT"/>
    <property type="match status" value="1"/>
</dbReference>
<dbReference type="AlphaFoldDB" id="A0A8H7Q5R2"/>
<dbReference type="PANTHER" id="PTHR48107:SF16">
    <property type="entry name" value="NADPH-DEPENDENT ALDEHYDE REDUCTASE 1, CHLOROPLASTIC"/>
    <property type="match status" value="1"/>
</dbReference>
<evidence type="ECO:0000256" key="2">
    <source>
        <dbReference type="ARBA" id="ARBA00022857"/>
    </source>
</evidence>
<evidence type="ECO:0000256" key="4">
    <source>
        <dbReference type="SAM" id="MobiDB-lite"/>
    </source>
</evidence>
<dbReference type="GO" id="GO:0016614">
    <property type="term" value="F:oxidoreductase activity, acting on CH-OH group of donors"/>
    <property type="evidence" value="ECO:0007669"/>
    <property type="project" value="UniProtKB-ARBA"/>
</dbReference>
<reference evidence="5" key="1">
    <citation type="submission" date="2020-12" db="EMBL/GenBank/DDBJ databases">
        <title>Metabolic potential, ecology and presence of endohyphal bacteria is reflected in genomic diversity of Mucoromycotina.</title>
        <authorList>
            <person name="Muszewska A."/>
            <person name="Okrasinska A."/>
            <person name="Steczkiewicz K."/>
            <person name="Drgas O."/>
            <person name="Orlowska M."/>
            <person name="Perlinska-Lenart U."/>
            <person name="Aleksandrzak-Piekarczyk T."/>
            <person name="Szatraj K."/>
            <person name="Zielenkiewicz U."/>
            <person name="Pilsyk S."/>
            <person name="Malc E."/>
            <person name="Mieczkowski P."/>
            <person name="Kruszewska J.S."/>
            <person name="Biernat P."/>
            <person name="Pawlowska J."/>
        </authorList>
    </citation>
    <scope>NUCLEOTIDE SEQUENCE</scope>
    <source>
        <strain evidence="5">WA0000067209</strain>
    </source>
</reference>
<comment type="caution">
    <text evidence="5">The sequence shown here is derived from an EMBL/GenBank/DDBJ whole genome shotgun (WGS) entry which is preliminary data.</text>
</comment>
<protein>
    <submittedName>
        <fullName evidence="5">Uncharacterized protein</fullName>
    </submittedName>
</protein>
<comment type="similarity">
    <text evidence="1">Belongs to the short-chain dehydrogenases/reductases (SDR) family.</text>
</comment>
<dbReference type="Gene3D" id="3.40.50.720">
    <property type="entry name" value="NAD(P)-binding Rossmann-like Domain"/>
    <property type="match status" value="1"/>
</dbReference>
<name>A0A8H7Q5R2_MORIS</name>
<feature type="compositionally biased region" description="Polar residues" evidence="4">
    <location>
        <begin position="1"/>
        <end position="18"/>
    </location>
</feature>
<dbReference type="PRINTS" id="PR00081">
    <property type="entry name" value="GDHRDH"/>
</dbReference>
<evidence type="ECO:0000313" key="5">
    <source>
        <dbReference type="EMBL" id="KAG2186055.1"/>
    </source>
</evidence>
<keyword evidence="2" id="KW-0521">NADP</keyword>
<dbReference type="OrthoDB" id="1393670at2759"/>
<dbReference type="Pfam" id="PF13561">
    <property type="entry name" value="adh_short_C2"/>
    <property type="match status" value="1"/>
</dbReference>
<dbReference type="InterPro" id="IPR036291">
    <property type="entry name" value="NAD(P)-bd_dom_sf"/>
</dbReference>
<gene>
    <name evidence="5" type="ORF">INT43_002493</name>
</gene>
<organism evidence="5 6">
    <name type="scientific">Mortierella isabellina</name>
    <name type="common">Filamentous fungus</name>
    <name type="synonym">Umbelopsis isabellina</name>
    <dbReference type="NCBI Taxonomy" id="91625"/>
    <lineage>
        <taxon>Eukaryota</taxon>
        <taxon>Fungi</taxon>
        <taxon>Fungi incertae sedis</taxon>
        <taxon>Mucoromycota</taxon>
        <taxon>Mucoromycotina</taxon>
        <taxon>Umbelopsidomycetes</taxon>
        <taxon>Umbelopsidales</taxon>
        <taxon>Umbelopsidaceae</taxon>
        <taxon>Umbelopsis</taxon>
    </lineage>
</organism>
<dbReference type="PANTHER" id="PTHR48107">
    <property type="entry name" value="NADPH-DEPENDENT ALDEHYDE REDUCTASE-LIKE PROTEIN, CHLOROPLASTIC-RELATED"/>
    <property type="match status" value="1"/>
</dbReference>
<evidence type="ECO:0000256" key="3">
    <source>
        <dbReference type="ARBA" id="ARBA00023002"/>
    </source>
</evidence>
<evidence type="ECO:0000256" key="1">
    <source>
        <dbReference type="ARBA" id="ARBA00006484"/>
    </source>
</evidence>
<dbReference type="InterPro" id="IPR002347">
    <property type="entry name" value="SDR_fam"/>
</dbReference>
<dbReference type="InterPro" id="IPR020904">
    <property type="entry name" value="Sc_DH/Rdtase_CS"/>
</dbReference>
<dbReference type="Proteomes" id="UP000654370">
    <property type="component" value="Unassembled WGS sequence"/>
</dbReference>
<dbReference type="SUPFAM" id="SSF51735">
    <property type="entry name" value="NAD(P)-binding Rossmann-fold domains"/>
    <property type="match status" value="1"/>
</dbReference>
<dbReference type="EMBL" id="JAEPQZ010000001">
    <property type="protein sequence ID" value="KAG2186055.1"/>
    <property type="molecule type" value="Genomic_DNA"/>
</dbReference>
<accession>A0A8H7Q5R2</accession>
<proteinExistence type="inferred from homology"/>
<sequence>MSSDKAFPPQTQDQQPGLQHQMDPQPAVAESYKPAGKLKGKKLLITGGDSGIGRSVVVMAAMEGVDGITILYKDDEKEDASESAKMAEKHGAKVLLKAGDIADYDFCKSVVDAHIQEFKTIDILINNAAEQHVCDFLGDIDMSQVERTFKTNILGMFAVTKYALAHMKPGSAIVNSTSVTAYKGRPDLCDYSSTKGAITAFTRSLSQQLASKKIRVNGVAPGPIWTPLIPASLPKEQVEQFGQKTPLGRAGQPSECATCYIFLASDDASYISGSVLHPNGGTVVNS</sequence>
<evidence type="ECO:0000313" key="6">
    <source>
        <dbReference type="Proteomes" id="UP000654370"/>
    </source>
</evidence>
<feature type="region of interest" description="Disordered" evidence="4">
    <location>
        <begin position="1"/>
        <end position="34"/>
    </location>
</feature>